<dbReference type="Proteomes" id="UP000666240">
    <property type="component" value="Unassembled WGS sequence"/>
</dbReference>
<organism evidence="2 3">
    <name type="scientific">Tianweitania sediminis</name>
    <dbReference type="NCBI Taxonomy" id="1502156"/>
    <lineage>
        <taxon>Bacteria</taxon>
        <taxon>Pseudomonadati</taxon>
        <taxon>Pseudomonadota</taxon>
        <taxon>Alphaproteobacteria</taxon>
        <taxon>Hyphomicrobiales</taxon>
        <taxon>Phyllobacteriaceae</taxon>
        <taxon>Tianweitania</taxon>
    </lineage>
</organism>
<dbReference type="AlphaFoldDB" id="A0A8J7UG73"/>
<dbReference type="EMBL" id="JAGIYY010000001">
    <property type="protein sequence ID" value="MBP0437854.1"/>
    <property type="molecule type" value="Genomic_DNA"/>
</dbReference>
<keyword evidence="3" id="KW-1185">Reference proteome</keyword>
<accession>A0A8J7UG73</accession>
<dbReference type="PANTHER" id="PTHR43303">
    <property type="entry name" value="NADPH DEHYDROGENASE C23G7.10C-RELATED"/>
    <property type="match status" value="1"/>
</dbReference>
<dbReference type="InterPro" id="IPR001155">
    <property type="entry name" value="OxRdtase_FMN_N"/>
</dbReference>
<dbReference type="SUPFAM" id="SSF51395">
    <property type="entry name" value="FMN-linked oxidoreductases"/>
    <property type="match status" value="1"/>
</dbReference>
<dbReference type="GO" id="GO:0050661">
    <property type="term" value="F:NADP binding"/>
    <property type="evidence" value="ECO:0007669"/>
    <property type="project" value="InterPro"/>
</dbReference>
<gene>
    <name evidence="2" type="ORF">J5Y06_04175</name>
</gene>
<dbReference type="GO" id="GO:0003959">
    <property type="term" value="F:NADPH dehydrogenase activity"/>
    <property type="evidence" value="ECO:0007669"/>
    <property type="project" value="InterPro"/>
</dbReference>
<dbReference type="InterPro" id="IPR044152">
    <property type="entry name" value="YqjM-like"/>
</dbReference>
<dbReference type="CDD" id="cd02932">
    <property type="entry name" value="OYE_YqiM_FMN"/>
    <property type="match status" value="1"/>
</dbReference>
<evidence type="ECO:0000313" key="3">
    <source>
        <dbReference type="Proteomes" id="UP000666240"/>
    </source>
</evidence>
<dbReference type="InterPro" id="IPR013785">
    <property type="entry name" value="Aldolase_TIM"/>
</dbReference>
<dbReference type="Pfam" id="PF00724">
    <property type="entry name" value="Oxidored_FMN"/>
    <property type="match status" value="1"/>
</dbReference>
<reference evidence="2" key="1">
    <citation type="submission" date="2021-03" db="EMBL/GenBank/DDBJ databases">
        <title>Genome sequencing and assembly of Tianweitania sediminis.</title>
        <authorList>
            <person name="Chhetri G."/>
        </authorList>
    </citation>
    <scope>NUCLEOTIDE SEQUENCE</scope>
    <source>
        <strain evidence="2">Z8</strain>
    </source>
</reference>
<comment type="caution">
    <text evidence="2">The sequence shown here is derived from an EMBL/GenBank/DDBJ whole genome shotgun (WGS) entry which is preliminary data.</text>
</comment>
<feature type="domain" description="NADH:flavin oxidoreductase/NADH oxidase N-terminal" evidence="1">
    <location>
        <begin position="3"/>
        <end position="344"/>
    </location>
</feature>
<dbReference type="RefSeq" id="WP_209333816.1">
    <property type="nucleotide sequence ID" value="NZ_JAGIYY010000001.1"/>
</dbReference>
<evidence type="ECO:0000313" key="2">
    <source>
        <dbReference type="EMBL" id="MBP0437854.1"/>
    </source>
</evidence>
<name>A0A8J7UG73_9HYPH</name>
<protein>
    <submittedName>
        <fullName evidence="2">NADH:flavin oxidoreductase/NADH oxidase</fullName>
    </submittedName>
</protein>
<dbReference type="Gene3D" id="3.20.20.70">
    <property type="entry name" value="Aldolase class I"/>
    <property type="match status" value="1"/>
</dbReference>
<sequence>MTKLFDPFPVAGLRLKNRFIVAPMCQYSARHGRPNEWHLVHLGRFALGGFSLVITEATAVSPQGRISYADTGIWTDEQAKAWRPIVEFLQANGAAAGIQLAHAGRKASSPVPWRGKFDETPQEKRALAFQQWQPEAPSAEPHADGFPEPRELGAEEMKQVSEDFAAATRRANAASFDVVEIHAAHGYLLNQFLSPLANHRTDAYGGSLENRMRFPLDVIRAVRAAWPKEKPLFLRVSATDSHPDGLTPADVAVFAMAAKEAGVDVVHCSSGGFAGARFAPARNYQVPLAAEIRKLAEVPTVAVGLITTAEDAAAIVDNNQADLVALARPALDDPNFPLHAERTLGLNKGDYSAWPKQEGYAIRNMDRALNPA</sequence>
<dbReference type="PANTHER" id="PTHR43303:SF3">
    <property type="entry name" value="BLR3436 PROTEIN"/>
    <property type="match status" value="1"/>
</dbReference>
<proteinExistence type="predicted"/>
<evidence type="ECO:0000259" key="1">
    <source>
        <dbReference type="Pfam" id="PF00724"/>
    </source>
</evidence>
<dbReference type="GO" id="GO:0010181">
    <property type="term" value="F:FMN binding"/>
    <property type="evidence" value="ECO:0007669"/>
    <property type="project" value="InterPro"/>
</dbReference>